<dbReference type="Proteomes" id="UP000318296">
    <property type="component" value="Unassembled WGS sequence"/>
</dbReference>
<comment type="caution">
    <text evidence="1">The sequence shown here is derived from an EMBL/GenBank/DDBJ whole genome shotgun (WGS) entry which is preliminary data.</text>
</comment>
<dbReference type="AlphaFoldDB" id="A0A554LH56"/>
<accession>A0A554LH56</accession>
<evidence type="ECO:0000313" key="1">
    <source>
        <dbReference type="EMBL" id="TSC92214.1"/>
    </source>
</evidence>
<name>A0A554LH56_9BACT</name>
<reference evidence="1 2" key="1">
    <citation type="submission" date="2017-07" db="EMBL/GenBank/DDBJ databases">
        <title>Mechanisms for carbon and nitrogen cycling indicate functional differentiation within the Candidate Phyla Radiation.</title>
        <authorList>
            <person name="Danczak R.E."/>
            <person name="Johnston M.D."/>
            <person name="Kenah C."/>
            <person name="Slattery M."/>
            <person name="Wrighton K.C."/>
            <person name="Wilkins M.J."/>
        </authorList>
    </citation>
    <scope>NUCLEOTIDE SEQUENCE [LARGE SCALE GENOMIC DNA]</scope>
    <source>
        <strain evidence="1">Licking1014_96</strain>
    </source>
</reference>
<organism evidence="1 2">
    <name type="scientific">Candidatus Berkelbacteria bacterium Licking1014_96</name>
    <dbReference type="NCBI Taxonomy" id="2017149"/>
    <lineage>
        <taxon>Bacteria</taxon>
        <taxon>Candidatus Berkelbacteria</taxon>
    </lineage>
</organism>
<dbReference type="EMBL" id="VMGH01000007">
    <property type="protein sequence ID" value="TSC92214.1"/>
    <property type="molecule type" value="Genomic_DNA"/>
</dbReference>
<sequence length="272" mass="28948">MKKAIIGIVIAVLVIGLGAGGVLGYGYMNAKTDKAYAQNAKTLVSDFEKKYSDDYLDKQLNLDTSGTTAEDLTKAKTTIEQVKKDAESSLTSLASKKSTSRTAGIKQDAEDYFNLTIKACSNSLTYLDYSVTLVDVGESLQATGGNVNSLTDAIASFESAQNSIGDSIDKLEKTTPPAGMEGFHKDLIAALKDLDQVLGKMNTALKAGDLTALETYSNELMTSATKLVALDTPTSEEISKNILSTDETTKLDGLPAKISTEADQIANKKIVF</sequence>
<proteinExistence type="predicted"/>
<protein>
    <submittedName>
        <fullName evidence="1">Uncharacterized protein</fullName>
    </submittedName>
</protein>
<gene>
    <name evidence="1" type="ORF">CEN92_57</name>
</gene>
<evidence type="ECO:0000313" key="2">
    <source>
        <dbReference type="Proteomes" id="UP000318296"/>
    </source>
</evidence>